<name>D5EH04_AMICL</name>
<dbReference type="KEGG" id="aco:Amico_1721"/>
<dbReference type="PANTHER" id="PTHR46401:SF2">
    <property type="entry name" value="GLYCOSYLTRANSFERASE WBBK-RELATED"/>
    <property type="match status" value="1"/>
</dbReference>
<dbReference type="GO" id="GO:0009103">
    <property type="term" value="P:lipopolysaccharide biosynthetic process"/>
    <property type="evidence" value="ECO:0007669"/>
    <property type="project" value="TreeGrafter"/>
</dbReference>
<evidence type="ECO:0000313" key="4">
    <source>
        <dbReference type="Proteomes" id="UP000002366"/>
    </source>
</evidence>
<evidence type="ECO:0000256" key="1">
    <source>
        <dbReference type="ARBA" id="ARBA00022679"/>
    </source>
</evidence>
<evidence type="ECO:0000313" key="3">
    <source>
        <dbReference type="EMBL" id="ADE57836.1"/>
    </source>
</evidence>
<dbReference type="SUPFAM" id="SSF53756">
    <property type="entry name" value="UDP-Glycosyltransferase/glycogen phosphorylase"/>
    <property type="match status" value="1"/>
</dbReference>
<dbReference type="Proteomes" id="UP000002366">
    <property type="component" value="Chromosome"/>
</dbReference>
<dbReference type="STRING" id="572547.Amico_1721"/>
<gene>
    <name evidence="3" type="ordered locus">Amico_1721</name>
</gene>
<keyword evidence="4" id="KW-1185">Reference proteome</keyword>
<dbReference type="RefSeq" id="WP_013049098.1">
    <property type="nucleotide sequence ID" value="NC_014011.1"/>
</dbReference>
<dbReference type="CAZy" id="GT4">
    <property type="family name" value="Glycosyltransferase Family 4"/>
</dbReference>
<dbReference type="EMBL" id="CP001997">
    <property type="protein sequence ID" value="ADE57836.1"/>
    <property type="molecule type" value="Genomic_DNA"/>
</dbReference>
<dbReference type="CDD" id="cd03794">
    <property type="entry name" value="GT4_WbuB-like"/>
    <property type="match status" value="1"/>
</dbReference>
<dbReference type="Pfam" id="PF00534">
    <property type="entry name" value="Glycos_transf_1"/>
    <property type="match status" value="1"/>
</dbReference>
<dbReference type="PANTHER" id="PTHR46401">
    <property type="entry name" value="GLYCOSYLTRANSFERASE WBBK-RELATED"/>
    <property type="match status" value="1"/>
</dbReference>
<evidence type="ECO:0000259" key="2">
    <source>
        <dbReference type="Pfam" id="PF00534"/>
    </source>
</evidence>
<organism evidence="3 4">
    <name type="scientific">Aminobacterium colombiense (strain DSM 12261 / ALA-1)</name>
    <dbReference type="NCBI Taxonomy" id="572547"/>
    <lineage>
        <taxon>Bacteria</taxon>
        <taxon>Thermotogati</taxon>
        <taxon>Synergistota</taxon>
        <taxon>Synergistia</taxon>
        <taxon>Synergistales</taxon>
        <taxon>Aminobacteriaceae</taxon>
        <taxon>Aminobacterium</taxon>
    </lineage>
</organism>
<dbReference type="Gene3D" id="3.40.50.2000">
    <property type="entry name" value="Glycogen Phosphorylase B"/>
    <property type="match status" value="2"/>
</dbReference>
<dbReference type="AlphaFoldDB" id="D5EH04"/>
<protein>
    <submittedName>
        <fullName evidence="3">Glycosyl transferase group 1</fullName>
    </submittedName>
</protein>
<dbReference type="eggNOG" id="COG0438">
    <property type="taxonomic scope" value="Bacteria"/>
</dbReference>
<reference evidence="3 4" key="1">
    <citation type="journal article" date="2010" name="Stand. Genomic Sci.">
        <title>Complete genome sequence of Aminobacterium colombiense type strain (ALA-1).</title>
        <authorList>
            <person name="Chertkov O."/>
            <person name="Sikorski J."/>
            <person name="Brambilla E."/>
            <person name="Lapidus A."/>
            <person name="Copeland A."/>
            <person name="Glavina Del Rio T."/>
            <person name="Nolan M."/>
            <person name="Lucas S."/>
            <person name="Tice H."/>
            <person name="Cheng J.F."/>
            <person name="Han C."/>
            <person name="Detter J.C."/>
            <person name="Bruce D."/>
            <person name="Tapia R."/>
            <person name="Goodwin L."/>
            <person name="Pitluck S."/>
            <person name="Liolios K."/>
            <person name="Ivanova N."/>
            <person name="Mavromatis K."/>
            <person name="Ovchinnikova G."/>
            <person name="Pati A."/>
            <person name="Chen A."/>
            <person name="Palaniappan K."/>
            <person name="Land M."/>
            <person name="Hauser L."/>
            <person name="Chang Y.J."/>
            <person name="Jeffries C.D."/>
            <person name="Spring S."/>
            <person name="Rohde M."/>
            <person name="Goker M."/>
            <person name="Bristow J."/>
            <person name="Eisen J.A."/>
            <person name="Markowitz V."/>
            <person name="Hugenholtz P."/>
            <person name="Kyrpides N.C."/>
            <person name="Klenk H.P."/>
        </authorList>
    </citation>
    <scope>NUCLEOTIDE SEQUENCE [LARGE SCALE GENOMIC DNA]</scope>
    <source>
        <strain evidence="4">DSM 12261 / ALA-1</strain>
    </source>
</reference>
<dbReference type="OrthoDB" id="9813214at2"/>
<dbReference type="GO" id="GO:0016757">
    <property type="term" value="F:glycosyltransferase activity"/>
    <property type="evidence" value="ECO:0007669"/>
    <property type="project" value="InterPro"/>
</dbReference>
<feature type="domain" description="Glycosyl transferase family 1" evidence="2">
    <location>
        <begin position="188"/>
        <end position="345"/>
    </location>
</feature>
<keyword evidence="1 3" id="KW-0808">Transferase</keyword>
<sequence>MGKRICHITTVHSANDIRIFAKECQSLSQSGYEVFLVAPETPMSLTDISVKVKFIHKEHGRFLRLIRGQWHALKEAVKLKASLYHFHDPELILMGLILKFIGKKVVYDVHEDLPRQIRTKEWLPSWSRKGIAFAAEFVEWIGAKFFDGIVIVAPVQQHRFPSHKTIMVQNFPIREEFLELDLKNYSNRPPYFAYIGGITVIRGIKEMVKSLEYMANSQVNLILAGKFSTEKLSREIKLLHGWNKVQYEGFVGRKEVVEILKKAKAGLVLFHPVPNHIGAQPNKFFEYMSAGIPIIASDFPLWRQIVEEAKCGLLVDPLSPEKIAKAMQWVLDHPEEAQKMGRNGLKAIETKYNWDNECKKLIIFYKKLFQK</sequence>
<accession>D5EH04</accession>
<proteinExistence type="predicted"/>
<dbReference type="InterPro" id="IPR001296">
    <property type="entry name" value="Glyco_trans_1"/>
</dbReference>
<dbReference type="HOGENOM" id="CLU_009583_36_1_0"/>